<dbReference type="Proteomes" id="UP000596351">
    <property type="component" value="Chromosome"/>
</dbReference>
<evidence type="ECO:0000313" key="3">
    <source>
        <dbReference type="Proteomes" id="UP000596351"/>
    </source>
</evidence>
<dbReference type="RefSeq" id="WP_203016752.1">
    <property type="nucleotide sequence ID" value="NZ_CP032405.1"/>
</dbReference>
<reference evidence="2 3" key="1">
    <citation type="submission" date="2018-09" db="EMBL/GenBank/DDBJ databases">
        <title>Rhizobium sp. MAE2-X.</title>
        <authorList>
            <person name="Lee Y."/>
            <person name="Jeon C.O."/>
        </authorList>
    </citation>
    <scope>NUCLEOTIDE SEQUENCE [LARGE SCALE GENOMIC DNA]</scope>
    <source>
        <strain evidence="2 3">MAE2-X</strain>
    </source>
</reference>
<proteinExistence type="predicted"/>
<dbReference type="EMBL" id="CP032405">
    <property type="protein sequence ID" value="QRF53517.1"/>
    <property type="molecule type" value="Genomic_DNA"/>
</dbReference>
<accession>A0ABX7EYX4</accession>
<evidence type="ECO:0000313" key="2">
    <source>
        <dbReference type="EMBL" id="QRF53517.1"/>
    </source>
</evidence>
<evidence type="ECO:0008006" key="4">
    <source>
        <dbReference type="Google" id="ProtNLM"/>
    </source>
</evidence>
<keyword evidence="3" id="KW-1185">Reference proteome</keyword>
<name>A0ABX7EYX4_9HYPH</name>
<gene>
    <name evidence="2" type="ORF">D4A92_19730</name>
</gene>
<evidence type="ECO:0000256" key="1">
    <source>
        <dbReference type="SAM" id="MobiDB-lite"/>
    </source>
</evidence>
<organism evidence="2 3">
    <name type="scientific">Rhizobium rosettiformans</name>
    <dbReference type="NCBI Taxonomy" id="1368430"/>
    <lineage>
        <taxon>Bacteria</taxon>
        <taxon>Pseudomonadati</taxon>
        <taxon>Pseudomonadota</taxon>
        <taxon>Alphaproteobacteria</taxon>
        <taxon>Hyphomicrobiales</taxon>
        <taxon>Rhizobiaceae</taxon>
        <taxon>Rhizobium/Agrobacterium group</taxon>
        <taxon>Rhizobium</taxon>
    </lineage>
</organism>
<feature type="compositionally biased region" description="Basic residues" evidence="1">
    <location>
        <begin position="1"/>
        <end position="11"/>
    </location>
</feature>
<feature type="region of interest" description="Disordered" evidence="1">
    <location>
        <begin position="1"/>
        <end position="21"/>
    </location>
</feature>
<protein>
    <recommendedName>
        <fullName evidence="4">Mu-like prophage FluMu N-terminal domain-containing protein</fullName>
    </recommendedName>
</protein>
<sequence>MSKRPQAKKVAKSTEEETLNGSNTLPALIEIAEGQALQLGSVVGVAHTLSGLAVDAWNALSEVDRDERLNTVIADIKAAHAADALPEEIKGKLVDPSTGALLADPEEPQEFEMMVAEQVLIVSAPGGPRRRAGFSFGPVPVELRAEDLGDDPAVVLELLRGDPLLKIDGRFEERPADED</sequence>